<dbReference type="InterPro" id="IPR036361">
    <property type="entry name" value="SAP_dom_sf"/>
</dbReference>
<organism evidence="2 3">
    <name type="scientific">Dreissena polymorpha</name>
    <name type="common">Zebra mussel</name>
    <name type="synonym">Mytilus polymorpha</name>
    <dbReference type="NCBI Taxonomy" id="45954"/>
    <lineage>
        <taxon>Eukaryota</taxon>
        <taxon>Metazoa</taxon>
        <taxon>Spiralia</taxon>
        <taxon>Lophotrochozoa</taxon>
        <taxon>Mollusca</taxon>
        <taxon>Bivalvia</taxon>
        <taxon>Autobranchia</taxon>
        <taxon>Heteroconchia</taxon>
        <taxon>Euheterodonta</taxon>
        <taxon>Imparidentia</taxon>
        <taxon>Neoheterodontei</taxon>
        <taxon>Myida</taxon>
        <taxon>Dreissenoidea</taxon>
        <taxon>Dreissenidae</taxon>
        <taxon>Dreissena</taxon>
    </lineage>
</organism>
<comment type="caution">
    <text evidence="2">The sequence shown here is derived from an EMBL/GenBank/DDBJ whole genome shotgun (WGS) entry which is preliminary data.</text>
</comment>
<proteinExistence type="predicted"/>
<sequence>MSEFSSFTVAELNIYLKDRGISLSGNRKAELVQLCVTAKELQIAVDPDGLSENKAQVISQKLLTGDCNLTSPDLHEGTSDISNLPGISIFDIYKYLISYDQFSHATLREYRRLEGFCMLKEGYVMQLETVSYHGTGRLSQYV</sequence>
<dbReference type="InterPro" id="IPR003034">
    <property type="entry name" value="SAP_dom"/>
</dbReference>
<accession>A0A9D4K529</accession>
<evidence type="ECO:0000313" key="3">
    <source>
        <dbReference type="Proteomes" id="UP000828390"/>
    </source>
</evidence>
<evidence type="ECO:0000259" key="1">
    <source>
        <dbReference type="Pfam" id="PF02037"/>
    </source>
</evidence>
<dbReference type="Gene3D" id="1.10.720.30">
    <property type="entry name" value="SAP domain"/>
    <property type="match status" value="1"/>
</dbReference>
<reference evidence="2" key="2">
    <citation type="submission" date="2020-11" db="EMBL/GenBank/DDBJ databases">
        <authorList>
            <person name="McCartney M.A."/>
            <person name="Auch B."/>
            <person name="Kono T."/>
            <person name="Mallez S."/>
            <person name="Becker A."/>
            <person name="Gohl D.M."/>
            <person name="Silverstein K.A.T."/>
            <person name="Koren S."/>
            <person name="Bechman K.B."/>
            <person name="Herman A."/>
            <person name="Abrahante J.E."/>
            <person name="Garbe J."/>
        </authorList>
    </citation>
    <scope>NUCLEOTIDE SEQUENCE</scope>
    <source>
        <strain evidence="2">Duluth1</strain>
        <tissue evidence="2">Whole animal</tissue>
    </source>
</reference>
<reference evidence="2" key="1">
    <citation type="journal article" date="2019" name="bioRxiv">
        <title>The Genome of the Zebra Mussel, Dreissena polymorpha: A Resource for Invasive Species Research.</title>
        <authorList>
            <person name="McCartney M.A."/>
            <person name="Auch B."/>
            <person name="Kono T."/>
            <person name="Mallez S."/>
            <person name="Zhang Y."/>
            <person name="Obille A."/>
            <person name="Becker A."/>
            <person name="Abrahante J.E."/>
            <person name="Garbe J."/>
            <person name="Badalamenti J.P."/>
            <person name="Herman A."/>
            <person name="Mangelson H."/>
            <person name="Liachko I."/>
            <person name="Sullivan S."/>
            <person name="Sone E.D."/>
            <person name="Koren S."/>
            <person name="Silverstein K.A.T."/>
            <person name="Beckman K.B."/>
            <person name="Gohl D.M."/>
        </authorList>
    </citation>
    <scope>NUCLEOTIDE SEQUENCE</scope>
    <source>
        <strain evidence="2">Duluth1</strain>
        <tissue evidence="2">Whole animal</tissue>
    </source>
</reference>
<dbReference type="EMBL" id="JAIWYP010000004">
    <property type="protein sequence ID" value="KAH3833082.1"/>
    <property type="molecule type" value="Genomic_DNA"/>
</dbReference>
<name>A0A9D4K529_DREPO</name>
<protein>
    <recommendedName>
        <fullName evidence="1">SAP domain-containing protein</fullName>
    </recommendedName>
</protein>
<evidence type="ECO:0000313" key="2">
    <source>
        <dbReference type="EMBL" id="KAH3833082.1"/>
    </source>
</evidence>
<dbReference type="AlphaFoldDB" id="A0A9D4K529"/>
<feature type="domain" description="SAP" evidence="1">
    <location>
        <begin position="4"/>
        <end position="33"/>
    </location>
</feature>
<dbReference type="Pfam" id="PF02037">
    <property type="entry name" value="SAP"/>
    <property type="match status" value="1"/>
</dbReference>
<gene>
    <name evidence="2" type="ORF">DPMN_106383</name>
</gene>
<keyword evidence="3" id="KW-1185">Reference proteome</keyword>
<dbReference type="Proteomes" id="UP000828390">
    <property type="component" value="Unassembled WGS sequence"/>
</dbReference>